<sequence>MWTTGRSALTRLREGVSNVPYKDPKKQTKYQAHWVTTVRREWMEKQECELCGRRMNLRLFRHVGAPRLVWSKKGPSHNKFRVVCGDAVTCLQHQGEQRQGEQEVESKPKPKRKAVKRKRKAPEPEVPKPEMSRLAKQAQKPDVRPVCSGRHRDGRVHGPKGTVMLHGARRFICCGREVE</sequence>
<organism evidence="2">
    <name type="scientific">marine sediment metagenome</name>
    <dbReference type="NCBI Taxonomy" id="412755"/>
    <lineage>
        <taxon>unclassified sequences</taxon>
        <taxon>metagenomes</taxon>
        <taxon>ecological metagenomes</taxon>
    </lineage>
</organism>
<protein>
    <submittedName>
        <fullName evidence="2">Uncharacterized protein</fullName>
    </submittedName>
</protein>
<comment type="caution">
    <text evidence="2">The sequence shown here is derived from an EMBL/GenBank/DDBJ whole genome shotgun (WGS) entry which is preliminary data.</text>
</comment>
<dbReference type="EMBL" id="LAZR01009673">
    <property type="protein sequence ID" value="KKM71258.1"/>
    <property type="molecule type" value="Genomic_DNA"/>
</dbReference>
<feature type="compositionally biased region" description="Basic and acidic residues" evidence="1">
    <location>
        <begin position="95"/>
        <end position="108"/>
    </location>
</feature>
<feature type="compositionally biased region" description="Basic and acidic residues" evidence="1">
    <location>
        <begin position="121"/>
        <end position="143"/>
    </location>
</feature>
<name>A0A0F9JNL2_9ZZZZ</name>
<accession>A0A0F9JNL2</accession>
<evidence type="ECO:0000313" key="2">
    <source>
        <dbReference type="EMBL" id="KKM71258.1"/>
    </source>
</evidence>
<gene>
    <name evidence="2" type="ORF">LCGC14_1432410</name>
</gene>
<evidence type="ECO:0000256" key="1">
    <source>
        <dbReference type="SAM" id="MobiDB-lite"/>
    </source>
</evidence>
<reference evidence="2" key="1">
    <citation type="journal article" date="2015" name="Nature">
        <title>Complex archaea that bridge the gap between prokaryotes and eukaryotes.</title>
        <authorList>
            <person name="Spang A."/>
            <person name="Saw J.H."/>
            <person name="Jorgensen S.L."/>
            <person name="Zaremba-Niedzwiedzka K."/>
            <person name="Martijn J."/>
            <person name="Lind A.E."/>
            <person name="van Eijk R."/>
            <person name="Schleper C."/>
            <person name="Guy L."/>
            <person name="Ettema T.J."/>
        </authorList>
    </citation>
    <scope>NUCLEOTIDE SEQUENCE</scope>
</reference>
<feature type="region of interest" description="Disordered" evidence="1">
    <location>
        <begin position="95"/>
        <end position="161"/>
    </location>
</feature>
<feature type="compositionally biased region" description="Basic residues" evidence="1">
    <location>
        <begin position="109"/>
        <end position="120"/>
    </location>
</feature>
<dbReference type="AlphaFoldDB" id="A0A0F9JNL2"/>
<proteinExistence type="predicted"/>